<dbReference type="Gene3D" id="3.80.10.10">
    <property type="entry name" value="Ribonuclease Inhibitor"/>
    <property type="match status" value="1"/>
</dbReference>
<reference evidence="1" key="1">
    <citation type="submission" date="2019-06" db="EMBL/GenBank/DDBJ databases">
        <title>Genomics analysis of Aphanomyces spp. identifies a new class of oomycete effector associated with host adaptation.</title>
        <authorList>
            <person name="Gaulin E."/>
        </authorList>
    </citation>
    <scope>NUCLEOTIDE SEQUENCE</scope>
    <source>
        <strain evidence="1">CBS 578.67</strain>
    </source>
</reference>
<gene>
    <name evidence="1" type="ORF">As57867_007290</name>
</gene>
<feature type="non-terminal residue" evidence="1">
    <location>
        <position position="304"/>
    </location>
</feature>
<dbReference type="SUPFAM" id="SSF52058">
    <property type="entry name" value="L domain-like"/>
    <property type="match status" value="1"/>
</dbReference>
<evidence type="ECO:0000313" key="1">
    <source>
        <dbReference type="EMBL" id="KAF0704591.1"/>
    </source>
</evidence>
<organism evidence="1">
    <name type="scientific">Aphanomyces stellatus</name>
    <dbReference type="NCBI Taxonomy" id="120398"/>
    <lineage>
        <taxon>Eukaryota</taxon>
        <taxon>Sar</taxon>
        <taxon>Stramenopiles</taxon>
        <taxon>Oomycota</taxon>
        <taxon>Saprolegniomycetes</taxon>
        <taxon>Saprolegniales</taxon>
        <taxon>Verrucalvaceae</taxon>
        <taxon>Aphanomyces</taxon>
    </lineage>
</organism>
<dbReference type="EMBL" id="VJMH01003865">
    <property type="protein sequence ID" value="KAF0704591.1"/>
    <property type="molecule type" value="Genomic_DNA"/>
</dbReference>
<accession>A0A6A4Z1P0</accession>
<comment type="caution">
    <text evidence="1">The sequence shown here is derived from an EMBL/GenBank/DDBJ whole genome shotgun (WGS) entry which is preliminary data.</text>
</comment>
<sequence length="304" mass="33736">MATPATTFSNASSCPYKNLPSIVTSIGVWDQTYCGTTDRRCIVDKSCQNVNATTFQAIGSFKDVPGFIIGYITGPARPIDLSMMVLPNSTTEIHFDYIDQFNIATSFQWPAATETISFLGGTNITTPSTWPRTLTALHFNNTDIKAWPDNVPQIRLTSIIGNPHFSDKDIKQLPSSLTYLLLDGTSITQLASFNGSKLDSVYGIWNIILVIRVHRLLLNNAKMNRISYLPFRSSPKYVYVVNMTITNWIMDLTSYNNLNGLSAGYVEARDGYDCINSTIDSDATECNNAKGTIMELFTNKTGRQ</sequence>
<proteinExistence type="predicted"/>
<dbReference type="AlphaFoldDB" id="A0A6A4Z1P0"/>
<protein>
    <submittedName>
        <fullName evidence="1">Uncharacterized protein</fullName>
    </submittedName>
</protein>
<dbReference type="InterPro" id="IPR032675">
    <property type="entry name" value="LRR_dom_sf"/>
</dbReference>
<name>A0A6A4Z1P0_9STRA</name>